<dbReference type="HOGENOM" id="CLU_2206876_0_0_6"/>
<protein>
    <submittedName>
        <fullName evidence="1">Uncharacterized protein</fullName>
    </submittedName>
</protein>
<sequence length="107" mass="12122">MMNLYPPPSICDTFFAVVGLSAMVKFGTFYPIQMQQADPRTVTFQGAYRRSVCGCLAHISLPNSWHSQTQFQTQIQTQIQAQIQTQIQAQIQTQIQAQIQARIRAQC</sequence>
<evidence type="ECO:0000313" key="2">
    <source>
        <dbReference type="Proteomes" id="UP000035081"/>
    </source>
</evidence>
<accession>W5YVM6</accession>
<dbReference type="KEGG" id="msr:AU15_11195"/>
<dbReference type="Proteomes" id="UP000035081">
    <property type="component" value="Chromosome"/>
</dbReference>
<proteinExistence type="predicted"/>
<reference evidence="1 2" key="1">
    <citation type="journal article" date="2014" name="Genome Announc.">
        <title>Draft Genome Sequences of Marinobacter similis A3d10T and Marinobacter salarius R9SW1T.</title>
        <authorList>
            <person name="Ivanova E.P."/>
            <person name="Ng H.J."/>
            <person name="Webb H.K."/>
            <person name="Feng G."/>
            <person name="Oshima K."/>
            <person name="Hattori M."/>
            <person name="Ohkuma M."/>
            <person name="Sergeev A.F."/>
            <person name="Mikhailov V.V."/>
            <person name="Crawford R.J."/>
            <person name="Sawabe T."/>
        </authorList>
    </citation>
    <scope>NUCLEOTIDE SEQUENCE [LARGE SCALE GENOMIC DNA]</scope>
    <source>
        <strain evidence="2">A3d10 and R9SW1</strain>
    </source>
</reference>
<dbReference type="AlphaFoldDB" id="W5YVM6"/>
<name>W5YVM6_9GAMM</name>
<gene>
    <name evidence="1" type="ORF">AU15_11195</name>
</gene>
<organism evidence="1 2">
    <name type="scientific">Marinobacter salarius</name>
    <dbReference type="NCBI Taxonomy" id="1420917"/>
    <lineage>
        <taxon>Bacteria</taxon>
        <taxon>Pseudomonadati</taxon>
        <taxon>Pseudomonadota</taxon>
        <taxon>Gammaproteobacteria</taxon>
        <taxon>Pseudomonadales</taxon>
        <taxon>Marinobacteraceae</taxon>
        <taxon>Marinobacter</taxon>
    </lineage>
</organism>
<dbReference type="EMBL" id="CP007152">
    <property type="protein sequence ID" value="AHI33176.1"/>
    <property type="molecule type" value="Genomic_DNA"/>
</dbReference>
<evidence type="ECO:0000313" key="1">
    <source>
        <dbReference type="EMBL" id="AHI33176.1"/>
    </source>
</evidence>